<sequence length="250" mass="28465">MADEKHESKTITRRDFIKKTGYVTGGVVGGGVLGGLLGSEVWNTTTDPEVAPEELQQHDQALQYFKSRADFQVLSSATERIFPADELGPGAIELGVPYYIDHQLAGRWGINDREYRQGPFYKGEPNQGYQTHLKHHEIFDLGIEALEKYSQSTFNERFAELEGKQQDEVLMAFDNDEVDMSVISSSLFFELLRTMTFEGVYADPLYGGNKDMQGWKMKEYPGVQMSYTEEIESEDFVEMDPVSLHKRFNT</sequence>
<name>A0A1I2BJY0_9BACI</name>
<evidence type="ECO:0000313" key="1">
    <source>
        <dbReference type="EMBL" id="SFE56466.1"/>
    </source>
</evidence>
<gene>
    <name evidence="1" type="ORF">SAMN05192532_102349</name>
</gene>
<evidence type="ECO:0000313" key="2">
    <source>
        <dbReference type="Proteomes" id="UP000199516"/>
    </source>
</evidence>
<keyword evidence="2" id="KW-1185">Reference proteome</keyword>
<proteinExistence type="predicted"/>
<dbReference type="InterPro" id="IPR027056">
    <property type="entry name" value="Gluconate_2DH_su3"/>
</dbReference>
<dbReference type="RefSeq" id="WP_091658795.1">
    <property type="nucleotide sequence ID" value="NZ_FONT01000002.1"/>
</dbReference>
<dbReference type="STRING" id="930128.SAMN05192532_102349"/>
<protein>
    <submittedName>
        <fullName evidence="1">Gluconate 2-dehydrogenase gamma chain</fullName>
    </submittedName>
</protein>
<dbReference type="InterPro" id="IPR019546">
    <property type="entry name" value="TAT_signal_bac_arc"/>
</dbReference>
<dbReference type="EMBL" id="FONT01000002">
    <property type="protein sequence ID" value="SFE56466.1"/>
    <property type="molecule type" value="Genomic_DNA"/>
</dbReference>
<reference evidence="1 2" key="1">
    <citation type="submission" date="2016-10" db="EMBL/GenBank/DDBJ databases">
        <authorList>
            <person name="de Groot N.N."/>
        </authorList>
    </citation>
    <scope>NUCLEOTIDE SEQUENCE [LARGE SCALE GENOMIC DNA]</scope>
    <source>
        <strain evidence="1 2">DSM 23995</strain>
    </source>
</reference>
<dbReference type="AlphaFoldDB" id="A0A1I2BJY0"/>
<dbReference type="NCBIfam" id="TIGR01409">
    <property type="entry name" value="TAT_signal_seq"/>
    <property type="match status" value="1"/>
</dbReference>
<organism evidence="1 2">
    <name type="scientific">Alteribacillus iranensis</name>
    <dbReference type="NCBI Taxonomy" id="930128"/>
    <lineage>
        <taxon>Bacteria</taxon>
        <taxon>Bacillati</taxon>
        <taxon>Bacillota</taxon>
        <taxon>Bacilli</taxon>
        <taxon>Bacillales</taxon>
        <taxon>Bacillaceae</taxon>
        <taxon>Alteribacillus</taxon>
    </lineage>
</organism>
<accession>A0A1I2BJY0</accession>
<dbReference type="Proteomes" id="UP000199516">
    <property type="component" value="Unassembled WGS sequence"/>
</dbReference>
<dbReference type="Pfam" id="PF13618">
    <property type="entry name" value="Gluconate_2-dh3"/>
    <property type="match status" value="1"/>
</dbReference>
<dbReference type="OrthoDB" id="8400810at2"/>